<evidence type="ECO:0000256" key="3">
    <source>
        <dbReference type="ARBA" id="ARBA00022603"/>
    </source>
</evidence>
<dbReference type="PROSITE" id="PS00093">
    <property type="entry name" value="N4_MTASE"/>
    <property type="match status" value="1"/>
</dbReference>
<comment type="catalytic activity">
    <reaction evidence="8">
        <text>a 2'-deoxycytidine in DNA + S-adenosyl-L-methionine = an N(4)-methyl-2'-deoxycytidine in DNA + S-adenosyl-L-homocysteine + H(+)</text>
        <dbReference type="Rhea" id="RHEA:16857"/>
        <dbReference type="Rhea" id="RHEA-COMP:11369"/>
        <dbReference type="Rhea" id="RHEA-COMP:13674"/>
        <dbReference type="ChEBI" id="CHEBI:15378"/>
        <dbReference type="ChEBI" id="CHEBI:57856"/>
        <dbReference type="ChEBI" id="CHEBI:59789"/>
        <dbReference type="ChEBI" id="CHEBI:85452"/>
        <dbReference type="ChEBI" id="CHEBI:137933"/>
        <dbReference type="EC" id="2.1.1.113"/>
    </reaction>
</comment>
<evidence type="ECO:0000256" key="6">
    <source>
        <dbReference type="ARBA" id="ARBA00022747"/>
    </source>
</evidence>
<dbReference type="GO" id="GO:0003677">
    <property type="term" value="F:DNA binding"/>
    <property type="evidence" value="ECO:0007669"/>
    <property type="project" value="UniProtKB-KW"/>
</dbReference>
<evidence type="ECO:0000256" key="4">
    <source>
        <dbReference type="ARBA" id="ARBA00022679"/>
    </source>
</evidence>
<dbReference type="GO" id="GO:0015667">
    <property type="term" value="F:site-specific DNA-methyltransferase (cytosine-N4-specific) activity"/>
    <property type="evidence" value="ECO:0007669"/>
    <property type="project" value="UniProtKB-EC"/>
</dbReference>
<sequence>MNIDILVGDSLHLPLPDKHFHTCVTSPPYWGLRDYGLGSDSLGLEPTPELYVQHLVDIFREVRRTLRDDGTLWLNLGDSYASQGGSRDYGSSDNGTGRGPAVGGNRAPSPGLKPKDLVGIPWMVAFALRADGWYLRSDIIWHKPNVMPESVRDRPTKAHEYLFLLSKSKRYYYDGEANKEPTTGTARKCGQNSRANVDRDVLHGTRKQDAIGKSRYVGFNDRYDFANPSKKRNRRSVWNIATQPYPDAHFATFPEKLVEPCILAGCLEGGTVLDPFAGSGTVGVVAQRLERNATLIDAKPEYCELARERVS</sequence>
<accession>A0A0F9E722</accession>
<comment type="similarity">
    <text evidence="1">Belongs to the N(4)/N(6)-methyltransferase family. N(4) subfamily.</text>
</comment>
<reference evidence="11" key="1">
    <citation type="journal article" date="2015" name="Nature">
        <title>Complex archaea that bridge the gap between prokaryotes and eukaryotes.</title>
        <authorList>
            <person name="Spang A."/>
            <person name="Saw J.H."/>
            <person name="Jorgensen S.L."/>
            <person name="Zaremba-Niedzwiedzka K."/>
            <person name="Martijn J."/>
            <person name="Lind A.E."/>
            <person name="van Eijk R."/>
            <person name="Schleper C."/>
            <person name="Guy L."/>
            <person name="Ettema T.J."/>
        </authorList>
    </citation>
    <scope>NUCLEOTIDE SEQUENCE</scope>
</reference>
<feature type="compositionally biased region" description="Polar residues" evidence="9">
    <location>
        <begin position="83"/>
        <end position="95"/>
    </location>
</feature>
<proteinExistence type="inferred from homology"/>
<dbReference type="GO" id="GO:0032259">
    <property type="term" value="P:methylation"/>
    <property type="evidence" value="ECO:0007669"/>
    <property type="project" value="UniProtKB-KW"/>
</dbReference>
<evidence type="ECO:0000256" key="2">
    <source>
        <dbReference type="ARBA" id="ARBA00012185"/>
    </source>
</evidence>
<dbReference type="GO" id="GO:0009307">
    <property type="term" value="P:DNA restriction-modification system"/>
    <property type="evidence" value="ECO:0007669"/>
    <property type="project" value="UniProtKB-KW"/>
</dbReference>
<dbReference type="Pfam" id="PF01555">
    <property type="entry name" value="N6_N4_Mtase"/>
    <property type="match status" value="1"/>
</dbReference>
<dbReference type="EC" id="2.1.1.113" evidence="2"/>
<keyword evidence="5" id="KW-0949">S-adenosyl-L-methionine</keyword>
<dbReference type="SUPFAM" id="SSF53335">
    <property type="entry name" value="S-adenosyl-L-methionine-dependent methyltransferases"/>
    <property type="match status" value="1"/>
</dbReference>
<evidence type="ECO:0000259" key="10">
    <source>
        <dbReference type="Pfam" id="PF01555"/>
    </source>
</evidence>
<dbReference type="GO" id="GO:0008170">
    <property type="term" value="F:N-methyltransferase activity"/>
    <property type="evidence" value="ECO:0007669"/>
    <property type="project" value="InterPro"/>
</dbReference>
<keyword evidence="3" id="KW-0489">Methyltransferase</keyword>
<dbReference type="PRINTS" id="PR00508">
    <property type="entry name" value="S21N4MTFRASE"/>
</dbReference>
<feature type="region of interest" description="Disordered" evidence="9">
    <location>
        <begin position="83"/>
        <end position="110"/>
    </location>
</feature>
<dbReference type="Gene3D" id="3.40.50.150">
    <property type="entry name" value="Vaccinia Virus protein VP39"/>
    <property type="match status" value="1"/>
</dbReference>
<name>A0A0F9E722_9ZZZZ</name>
<evidence type="ECO:0000256" key="9">
    <source>
        <dbReference type="SAM" id="MobiDB-lite"/>
    </source>
</evidence>
<keyword evidence="7" id="KW-0238">DNA-binding</keyword>
<keyword evidence="6" id="KW-0680">Restriction system</keyword>
<gene>
    <name evidence="11" type="ORF">LCGC14_2111590</name>
</gene>
<evidence type="ECO:0000256" key="8">
    <source>
        <dbReference type="ARBA" id="ARBA00049120"/>
    </source>
</evidence>
<evidence type="ECO:0000256" key="5">
    <source>
        <dbReference type="ARBA" id="ARBA00022691"/>
    </source>
</evidence>
<dbReference type="EMBL" id="LAZR01026109">
    <property type="protein sequence ID" value="KKL69769.1"/>
    <property type="molecule type" value="Genomic_DNA"/>
</dbReference>
<dbReference type="AlphaFoldDB" id="A0A0F9E722"/>
<evidence type="ECO:0000313" key="11">
    <source>
        <dbReference type="EMBL" id="KKL69769.1"/>
    </source>
</evidence>
<keyword evidence="4" id="KW-0808">Transferase</keyword>
<feature type="domain" description="DNA methylase N-4/N-6" evidence="10">
    <location>
        <begin position="21"/>
        <end position="307"/>
    </location>
</feature>
<dbReference type="InterPro" id="IPR029063">
    <property type="entry name" value="SAM-dependent_MTases_sf"/>
</dbReference>
<evidence type="ECO:0000256" key="7">
    <source>
        <dbReference type="ARBA" id="ARBA00023125"/>
    </source>
</evidence>
<dbReference type="InterPro" id="IPR002941">
    <property type="entry name" value="DNA_methylase_N4/N6"/>
</dbReference>
<dbReference type="InterPro" id="IPR017985">
    <property type="entry name" value="MeTrfase_CN4_CS"/>
</dbReference>
<comment type="caution">
    <text evidence="11">The sequence shown here is derived from an EMBL/GenBank/DDBJ whole genome shotgun (WGS) entry which is preliminary data.</text>
</comment>
<organism evidence="11">
    <name type="scientific">marine sediment metagenome</name>
    <dbReference type="NCBI Taxonomy" id="412755"/>
    <lineage>
        <taxon>unclassified sequences</taxon>
        <taxon>metagenomes</taxon>
        <taxon>ecological metagenomes</taxon>
    </lineage>
</organism>
<protein>
    <recommendedName>
        <fullName evidence="2">site-specific DNA-methyltransferase (cytosine-N(4)-specific)</fullName>
        <ecNumber evidence="2">2.1.1.113</ecNumber>
    </recommendedName>
</protein>
<evidence type="ECO:0000256" key="1">
    <source>
        <dbReference type="ARBA" id="ARBA00010203"/>
    </source>
</evidence>
<dbReference type="InterPro" id="IPR001091">
    <property type="entry name" value="RM_Methyltransferase"/>
</dbReference>